<feature type="coiled-coil region" evidence="1">
    <location>
        <begin position="92"/>
        <end position="119"/>
    </location>
</feature>
<dbReference type="InterPro" id="IPR050111">
    <property type="entry name" value="C-type_lectin/snaclec_domain"/>
</dbReference>
<keyword evidence="1" id="KW-0175">Coiled coil</keyword>
<evidence type="ECO:0000313" key="5">
    <source>
        <dbReference type="RefSeq" id="XP_016926679.3"/>
    </source>
</evidence>
<dbReference type="InterPro" id="IPR016187">
    <property type="entry name" value="CTDL_fold"/>
</dbReference>
<gene>
    <name evidence="5" type="primary">LOC108007471</name>
</gene>
<reference evidence="5" key="2">
    <citation type="submission" date="2025-08" db="UniProtKB">
        <authorList>
            <consortium name="RefSeq"/>
        </authorList>
    </citation>
    <scope>IDENTIFICATION</scope>
</reference>
<dbReference type="CDD" id="cd00037">
    <property type="entry name" value="CLECT"/>
    <property type="match status" value="1"/>
</dbReference>
<dbReference type="InterPro" id="IPR016186">
    <property type="entry name" value="C-type_lectin-like/link_sf"/>
</dbReference>
<evidence type="ECO:0000313" key="4">
    <source>
        <dbReference type="Proteomes" id="UP001652628"/>
    </source>
</evidence>
<protein>
    <submittedName>
        <fullName evidence="5">C-type lectin domain family 10 member A-like</fullName>
    </submittedName>
</protein>
<evidence type="ECO:0000256" key="1">
    <source>
        <dbReference type="SAM" id="Coils"/>
    </source>
</evidence>
<name>A0AB39Z1G1_DROSZ</name>
<dbReference type="Proteomes" id="UP001652628">
    <property type="component" value="Chromosome 2L"/>
</dbReference>
<dbReference type="SMART" id="SM00034">
    <property type="entry name" value="CLECT"/>
    <property type="match status" value="1"/>
</dbReference>
<dbReference type="InterPro" id="IPR001304">
    <property type="entry name" value="C-type_lectin-like"/>
</dbReference>
<feature type="signal peptide" evidence="2">
    <location>
        <begin position="1"/>
        <end position="19"/>
    </location>
</feature>
<keyword evidence="4" id="KW-1185">Reference proteome</keyword>
<dbReference type="PANTHER" id="PTHR22803">
    <property type="entry name" value="MANNOSE, PHOSPHOLIPASE, LECTIN RECEPTOR RELATED"/>
    <property type="match status" value="1"/>
</dbReference>
<dbReference type="SUPFAM" id="SSF56436">
    <property type="entry name" value="C-type lectin-like"/>
    <property type="match status" value="1"/>
</dbReference>
<reference evidence="4" key="1">
    <citation type="submission" date="2025-05" db="UniProtKB">
        <authorList>
            <consortium name="RefSeq"/>
        </authorList>
    </citation>
    <scope>NUCLEOTIDE SEQUENCE [LARGE SCALE GENOMIC DNA]</scope>
</reference>
<feature type="domain" description="C-type lectin" evidence="3">
    <location>
        <begin position="136"/>
        <end position="252"/>
    </location>
</feature>
<dbReference type="RefSeq" id="XP_016926679.3">
    <property type="nucleotide sequence ID" value="XM_017071190.4"/>
</dbReference>
<dbReference type="Gene3D" id="3.10.100.10">
    <property type="entry name" value="Mannose-Binding Protein A, subunit A"/>
    <property type="match status" value="1"/>
</dbReference>
<accession>A0AB39Z1G1</accession>
<dbReference type="Pfam" id="PF00059">
    <property type="entry name" value="Lectin_C"/>
    <property type="match status" value="1"/>
</dbReference>
<dbReference type="GeneID" id="108007471"/>
<evidence type="ECO:0000259" key="3">
    <source>
        <dbReference type="PROSITE" id="PS50041"/>
    </source>
</evidence>
<sequence length="259" mass="29996">MRTFLLFFFFGILVQNTLGKDLFSSDLVRRLVTLEARQYADSDAFEERIRRLETHLPTQRRIEVSQSLEKDKPVADETVIGERIEKLDVALKQELANHLENLTSKFDALVEKLGAIENQMAKSQNPEVLQKIGEKYYYIENCDGHSWNGAHDTCALKNGHLATLQSEEEWKALAEHLRTDKNYWIDINDREDEDEFISSFTQTEPKFLKWGHDEPNNGGEHEFVEDCVELQGNNNFYMNDAKCSTINLFICEVEPQSKS</sequence>
<proteinExistence type="predicted"/>
<dbReference type="PROSITE" id="PS50041">
    <property type="entry name" value="C_TYPE_LECTIN_2"/>
    <property type="match status" value="1"/>
</dbReference>
<organism evidence="4 5">
    <name type="scientific">Drosophila suzukii</name>
    <name type="common">Spotted-wing drosophila fruit fly</name>
    <dbReference type="NCBI Taxonomy" id="28584"/>
    <lineage>
        <taxon>Eukaryota</taxon>
        <taxon>Metazoa</taxon>
        <taxon>Ecdysozoa</taxon>
        <taxon>Arthropoda</taxon>
        <taxon>Hexapoda</taxon>
        <taxon>Insecta</taxon>
        <taxon>Pterygota</taxon>
        <taxon>Neoptera</taxon>
        <taxon>Endopterygota</taxon>
        <taxon>Diptera</taxon>
        <taxon>Brachycera</taxon>
        <taxon>Muscomorpha</taxon>
        <taxon>Ephydroidea</taxon>
        <taxon>Drosophilidae</taxon>
        <taxon>Drosophila</taxon>
        <taxon>Sophophora</taxon>
    </lineage>
</organism>
<evidence type="ECO:0000256" key="2">
    <source>
        <dbReference type="SAM" id="SignalP"/>
    </source>
</evidence>
<dbReference type="AlphaFoldDB" id="A0AB39Z1G1"/>
<feature type="chain" id="PRO_5045664198" evidence="2">
    <location>
        <begin position="20"/>
        <end position="259"/>
    </location>
</feature>
<keyword evidence="2" id="KW-0732">Signal</keyword>